<comment type="caution">
    <text evidence="1">The sequence shown here is derived from an EMBL/GenBank/DDBJ whole genome shotgun (WGS) entry which is preliminary data.</text>
</comment>
<reference evidence="1 2" key="1">
    <citation type="submission" date="2019-06" db="EMBL/GenBank/DDBJ databases">
        <title>Genomic Encyclopedia of Archaeal and Bacterial Type Strains, Phase II (KMG-II): from individual species to whole genera.</title>
        <authorList>
            <person name="Goeker M."/>
        </authorList>
    </citation>
    <scope>NUCLEOTIDE SEQUENCE [LARGE SCALE GENOMIC DNA]</scope>
    <source>
        <strain evidence="1 2">DSM 18423</strain>
    </source>
</reference>
<protein>
    <submittedName>
        <fullName evidence="1">Uncharacterized protein</fullName>
    </submittedName>
</protein>
<keyword evidence="2" id="KW-1185">Reference proteome</keyword>
<organism evidence="1 2">
    <name type="scientific">Roseinatronobacter monicus</name>
    <dbReference type="NCBI Taxonomy" id="393481"/>
    <lineage>
        <taxon>Bacteria</taxon>
        <taxon>Pseudomonadati</taxon>
        <taxon>Pseudomonadota</taxon>
        <taxon>Alphaproteobacteria</taxon>
        <taxon>Rhodobacterales</taxon>
        <taxon>Paracoccaceae</taxon>
        <taxon>Roseinatronobacter</taxon>
    </lineage>
</organism>
<gene>
    <name evidence="1" type="ORF">BD293_0453</name>
</gene>
<dbReference type="Proteomes" id="UP000320582">
    <property type="component" value="Unassembled WGS sequence"/>
</dbReference>
<proteinExistence type="predicted"/>
<dbReference type="AlphaFoldDB" id="A0A543K9Z2"/>
<sequence length="66" mass="7557">MLLVPTDPCPKINFRVFLSTYPVQLNVKLNFVIEVLNYSLTTPPQIRQVVHIHGLPTKSGKRREAQ</sequence>
<evidence type="ECO:0000313" key="1">
    <source>
        <dbReference type="EMBL" id="TQM91877.1"/>
    </source>
</evidence>
<evidence type="ECO:0000313" key="2">
    <source>
        <dbReference type="Proteomes" id="UP000320582"/>
    </source>
</evidence>
<accession>A0A543K9Z2</accession>
<dbReference type="EMBL" id="VFPT01000001">
    <property type="protein sequence ID" value="TQM91877.1"/>
    <property type="molecule type" value="Genomic_DNA"/>
</dbReference>
<name>A0A543K9Z2_9RHOB</name>